<accession>A0A1G9CYK7</accession>
<dbReference type="PROSITE" id="PS00600">
    <property type="entry name" value="AA_TRANSFER_CLASS_3"/>
    <property type="match status" value="1"/>
</dbReference>
<comment type="cofactor">
    <cofactor evidence="1">
        <name>pyridoxal 5'-phosphate</name>
        <dbReference type="ChEBI" id="CHEBI:597326"/>
    </cofactor>
</comment>
<dbReference type="InterPro" id="IPR015424">
    <property type="entry name" value="PyrdxlP-dep_Trfase"/>
</dbReference>
<keyword evidence="3 4" id="KW-0663">Pyridoxal phosphate</keyword>
<dbReference type="InterPro" id="IPR005814">
    <property type="entry name" value="Aminotrans_3"/>
</dbReference>
<dbReference type="Proteomes" id="UP000198882">
    <property type="component" value="Unassembled WGS sequence"/>
</dbReference>
<dbReference type="EMBL" id="FNFE01000005">
    <property type="protein sequence ID" value="SDK56739.1"/>
    <property type="molecule type" value="Genomic_DNA"/>
</dbReference>
<dbReference type="InterPro" id="IPR049704">
    <property type="entry name" value="Aminotrans_3_PPA_site"/>
</dbReference>
<dbReference type="InterPro" id="IPR015421">
    <property type="entry name" value="PyrdxlP-dep_Trfase_major"/>
</dbReference>
<evidence type="ECO:0000313" key="5">
    <source>
        <dbReference type="EMBL" id="SDK56739.1"/>
    </source>
</evidence>
<dbReference type="Gene3D" id="3.40.640.10">
    <property type="entry name" value="Type I PLP-dependent aspartate aminotransferase-like (Major domain)"/>
    <property type="match status" value="1"/>
</dbReference>
<dbReference type="PANTHER" id="PTHR43094:SF1">
    <property type="entry name" value="AMINOTRANSFERASE CLASS-III"/>
    <property type="match status" value="1"/>
</dbReference>
<sequence>MGEVSMSDSQTSGDALPDDATEIERLDKEYVFGTWSFQSEVSPTEITGGSGVRFSTADGEEYIDLSGQLMCSNLGHSADTVADAISEQAHEGAYFAPGFTTEPRARLGEKLAEVTPGNLSKTFFSTSGTEAVEAAIKIARMYTGKQKIISRYRSYHGATAGSISVTGDPRRLLAEPGVPGTIKAPDPYAYGSTLEPMESLEYIDEMLMLEGDTVAAVLVEPVVGSNGILVPPDEYLPRLKEIAHDHGALLICDEVMSGFGRTGEWFGSDVFDVTPDIMSMAKGLSGAYAPLGATIVTDEIADHFETEMFCHGHTYAGHPLACAAGLAAVTSYQDQELIPHARQVGSYLEKRLEELAEDHPSVGETRGVGLFRGIELTKDPDERVPFGHRSDKISMGSTVVDEVSAAAWDEGVYVGNMINTLIMAPPLPITEDDIDEAVAGLDVALEVSDAAMDG</sequence>
<dbReference type="PANTHER" id="PTHR43094">
    <property type="entry name" value="AMINOTRANSFERASE"/>
    <property type="match status" value="1"/>
</dbReference>
<dbReference type="Gene3D" id="3.90.1150.10">
    <property type="entry name" value="Aspartate Aminotransferase, domain 1"/>
    <property type="match status" value="1"/>
</dbReference>
<dbReference type="GO" id="GO:0030170">
    <property type="term" value="F:pyridoxal phosphate binding"/>
    <property type="evidence" value="ECO:0007669"/>
    <property type="project" value="InterPro"/>
</dbReference>
<evidence type="ECO:0000313" key="6">
    <source>
        <dbReference type="Proteomes" id="UP000198882"/>
    </source>
</evidence>
<dbReference type="SUPFAM" id="SSF53383">
    <property type="entry name" value="PLP-dependent transferases"/>
    <property type="match status" value="1"/>
</dbReference>
<evidence type="ECO:0000256" key="4">
    <source>
        <dbReference type="RuleBase" id="RU003560"/>
    </source>
</evidence>
<proteinExistence type="inferred from homology"/>
<organism evidence="5 6">
    <name type="scientific">Natronorubrum texcoconense</name>
    <dbReference type="NCBI Taxonomy" id="1095776"/>
    <lineage>
        <taxon>Archaea</taxon>
        <taxon>Methanobacteriati</taxon>
        <taxon>Methanobacteriota</taxon>
        <taxon>Stenosarchaea group</taxon>
        <taxon>Halobacteria</taxon>
        <taxon>Halobacteriales</taxon>
        <taxon>Natrialbaceae</taxon>
        <taxon>Natronorubrum</taxon>
    </lineage>
</organism>
<protein>
    <submittedName>
        <fullName evidence="5">Taurine---2-oxoglutarate transaminase</fullName>
    </submittedName>
</protein>
<dbReference type="GO" id="GO:0008483">
    <property type="term" value="F:transaminase activity"/>
    <property type="evidence" value="ECO:0007669"/>
    <property type="project" value="InterPro"/>
</dbReference>
<gene>
    <name evidence="5" type="ORF">SAMN04515672_3358</name>
</gene>
<dbReference type="AlphaFoldDB" id="A0A1G9CYK7"/>
<dbReference type="Pfam" id="PF00202">
    <property type="entry name" value="Aminotran_3"/>
    <property type="match status" value="1"/>
</dbReference>
<evidence type="ECO:0000256" key="2">
    <source>
        <dbReference type="ARBA" id="ARBA00008954"/>
    </source>
</evidence>
<evidence type="ECO:0000256" key="1">
    <source>
        <dbReference type="ARBA" id="ARBA00001933"/>
    </source>
</evidence>
<evidence type="ECO:0000256" key="3">
    <source>
        <dbReference type="ARBA" id="ARBA00022898"/>
    </source>
</evidence>
<dbReference type="FunFam" id="3.40.640.10:FF:000004">
    <property type="entry name" value="Acetylornithine aminotransferase"/>
    <property type="match status" value="1"/>
</dbReference>
<keyword evidence="6" id="KW-1185">Reference proteome</keyword>
<dbReference type="InterPro" id="IPR015422">
    <property type="entry name" value="PyrdxlP-dep_Trfase_small"/>
</dbReference>
<dbReference type="CDD" id="cd00610">
    <property type="entry name" value="OAT_like"/>
    <property type="match status" value="1"/>
</dbReference>
<dbReference type="STRING" id="1095776.SAMN04515672_3358"/>
<comment type="similarity">
    <text evidence="2 4">Belongs to the class-III pyridoxal-phosphate-dependent aminotransferase family.</text>
</comment>
<name>A0A1G9CYK7_9EURY</name>
<dbReference type="GO" id="GO:0005829">
    <property type="term" value="C:cytosol"/>
    <property type="evidence" value="ECO:0007669"/>
    <property type="project" value="TreeGrafter"/>
</dbReference>
<reference evidence="6" key="1">
    <citation type="submission" date="2016-10" db="EMBL/GenBank/DDBJ databases">
        <authorList>
            <person name="Varghese N."/>
            <person name="Submissions S."/>
        </authorList>
    </citation>
    <scope>NUCLEOTIDE SEQUENCE [LARGE SCALE GENOMIC DNA]</scope>
    <source>
        <strain evidence="6">B4,CECT 8067,JCM 17497</strain>
    </source>
</reference>